<evidence type="ECO:0000256" key="5">
    <source>
        <dbReference type="ARBA" id="ARBA00022989"/>
    </source>
</evidence>
<feature type="non-terminal residue" evidence="13">
    <location>
        <position position="1"/>
    </location>
</feature>
<gene>
    <name evidence="13" type="ORF">ENG92_03025</name>
</gene>
<dbReference type="Pfam" id="PF12794">
    <property type="entry name" value="MscS_TM"/>
    <property type="match status" value="1"/>
</dbReference>
<feature type="domain" description="Mechanosensitive ion channel MscS C-terminal" evidence="11">
    <location>
        <begin position="775"/>
        <end position="857"/>
    </location>
</feature>
<dbReference type="Proteomes" id="UP000885822">
    <property type="component" value="Unassembled WGS sequence"/>
</dbReference>
<keyword evidence="3" id="KW-1003">Cell membrane</keyword>
<dbReference type="InterPro" id="IPR011066">
    <property type="entry name" value="MscS_channel_C_sf"/>
</dbReference>
<feature type="transmembrane region" description="Helical" evidence="8">
    <location>
        <begin position="416"/>
        <end position="436"/>
    </location>
</feature>
<dbReference type="SUPFAM" id="SSF50182">
    <property type="entry name" value="Sm-like ribonucleoproteins"/>
    <property type="match status" value="1"/>
</dbReference>
<keyword evidence="5 8" id="KW-1133">Transmembrane helix</keyword>
<feature type="coiled-coil region" evidence="7">
    <location>
        <begin position="36"/>
        <end position="84"/>
    </location>
</feature>
<accession>A0A831K8R5</accession>
<feature type="domain" description="Mechanosensitive ion channel inner membrane" evidence="10">
    <location>
        <begin position="260"/>
        <end position="597"/>
    </location>
</feature>
<proteinExistence type="inferred from homology"/>
<dbReference type="Gene3D" id="3.30.70.100">
    <property type="match status" value="1"/>
</dbReference>
<dbReference type="SUPFAM" id="SSF82861">
    <property type="entry name" value="Mechanosensitive channel protein MscS (YggB), transmembrane region"/>
    <property type="match status" value="1"/>
</dbReference>
<evidence type="ECO:0000256" key="1">
    <source>
        <dbReference type="ARBA" id="ARBA00004651"/>
    </source>
</evidence>
<evidence type="ECO:0000313" key="13">
    <source>
        <dbReference type="EMBL" id="HDK37970.1"/>
    </source>
</evidence>
<reference evidence="13" key="1">
    <citation type="journal article" date="2020" name="mSystems">
        <title>Genome- and Community-Level Interaction Insights into Carbon Utilization and Element Cycling Functions of Hydrothermarchaeota in Hydrothermal Sediment.</title>
        <authorList>
            <person name="Zhou Z."/>
            <person name="Liu Y."/>
            <person name="Xu W."/>
            <person name="Pan J."/>
            <person name="Luo Z.H."/>
            <person name="Li M."/>
        </authorList>
    </citation>
    <scope>NUCLEOTIDE SEQUENCE [LARGE SCALE GENOMIC DNA]</scope>
    <source>
        <strain evidence="13">HyVt-26</strain>
    </source>
</reference>
<keyword evidence="7" id="KW-0175">Coiled coil</keyword>
<evidence type="ECO:0000256" key="8">
    <source>
        <dbReference type="SAM" id="Phobius"/>
    </source>
</evidence>
<dbReference type="Gene3D" id="1.10.287.1260">
    <property type="match status" value="1"/>
</dbReference>
<evidence type="ECO:0000259" key="10">
    <source>
        <dbReference type="Pfam" id="PF12794"/>
    </source>
</evidence>
<dbReference type="Pfam" id="PF21088">
    <property type="entry name" value="MS_channel_1st"/>
    <property type="match status" value="1"/>
</dbReference>
<feature type="transmembrane region" description="Helical" evidence="8">
    <location>
        <begin position="304"/>
        <end position="324"/>
    </location>
</feature>
<feature type="transmembrane region" description="Helical" evidence="8">
    <location>
        <begin position="457"/>
        <end position="479"/>
    </location>
</feature>
<dbReference type="Gene3D" id="2.30.30.60">
    <property type="match status" value="1"/>
</dbReference>
<keyword evidence="6 8" id="KW-0472">Membrane</keyword>
<evidence type="ECO:0000256" key="7">
    <source>
        <dbReference type="SAM" id="Coils"/>
    </source>
</evidence>
<dbReference type="InterPro" id="IPR010920">
    <property type="entry name" value="LSM_dom_sf"/>
</dbReference>
<dbReference type="InterPro" id="IPR025692">
    <property type="entry name" value="MscS_IM_dom1"/>
</dbReference>
<dbReference type="PANTHER" id="PTHR30347">
    <property type="entry name" value="POTASSIUM CHANNEL RELATED"/>
    <property type="match status" value="1"/>
</dbReference>
<comment type="similarity">
    <text evidence="2">Belongs to the MscS (TC 1.A.23) family.</text>
</comment>
<dbReference type="PROSITE" id="PS01246">
    <property type="entry name" value="UPF0003"/>
    <property type="match status" value="1"/>
</dbReference>
<comment type="caution">
    <text evidence="13">The sequence shown here is derived from an EMBL/GenBank/DDBJ whole genome shotgun (WGS) entry which is preliminary data.</text>
</comment>
<dbReference type="PANTHER" id="PTHR30347:SF1">
    <property type="entry name" value="MECHANOSENSITIVE CHANNEL MSCK"/>
    <property type="match status" value="1"/>
</dbReference>
<dbReference type="Pfam" id="PF21082">
    <property type="entry name" value="MS_channel_3rd"/>
    <property type="match status" value="1"/>
</dbReference>
<feature type="transmembrane region" description="Helical" evidence="8">
    <location>
        <begin position="485"/>
        <end position="506"/>
    </location>
</feature>
<feature type="transmembrane region" description="Helical" evidence="8">
    <location>
        <begin position="620"/>
        <end position="642"/>
    </location>
</feature>
<feature type="transmembrane region" description="Helical" evidence="8">
    <location>
        <begin position="260"/>
        <end position="284"/>
    </location>
</feature>
<dbReference type="GO" id="GO:0008381">
    <property type="term" value="F:mechanosensitive monoatomic ion channel activity"/>
    <property type="evidence" value="ECO:0007669"/>
    <property type="project" value="UniProtKB-ARBA"/>
</dbReference>
<feature type="transmembrane region" description="Helical" evidence="8">
    <location>
        <begin position="654"/>
        <end position="677"/>
    </location>
</feature>
<dbReference type="GO" id="GO:0005886">
    <property type="term" value="C:plasma membrane"/>
    <property type="evidence" value="ECO:0007669"/>
    <property type="project" value="UniProtKB-SubCell"/>
</dbReference>
<dbReference type="InterPro" id="IPR049142">
    <property type="entry name" value="MS_channel_1st"/>
</dbReference>
<dbReference type="AlphaFoldDB" id="A0A831K8R5"/>
<dbReference type="EMBL" id="DRCV01000133">
    <property type="protein sequence ID" value="HDK37970.1"/>
    <property type="molecule type" value="Genomic_DNA"/>
</dbReference>
<feature type="transmembrane region" description="Helical" evidence="8">
    <location>
        <begin position="386"/>
        <end position="404"/>
    </location>
</feature>
<feature type="transmembrane region" description="Helical" evidence="8">
    <location>
        <begin position="683"/>
        <end position="713"/>
    </location>
</feature>
<comment type="subcellular location">
    <subcellularLocation>
        <location evidence="1">Cell membrane</location>
        <topology evidence="1">Multi-pass membrane protein</topology>
    </subcellularLocation>
</comment>
<evidence type="ECO:0000259" key="11">
    <source>
        <dbReference type="Pfam" id="PF21082"/>
    </source>
</evidence>
<dbReference type="InterPro" id="IPR011014">
    <property type="entry name" value="MscS_channel_TM-2"/>
</dbReference>
<organism evidence="13">
    <name type="scientific">Thiolapillus brandeum</name>
    <dbReference type="NCBI Taxonomy" id="1076588"/>
    <lineage>
        <taxon>Bacteria</taxon>
        <taxon>Pseudomonadati</taxon>
        <taxon>Pseudomonadota</taxon>
        <taxon>Gammaproteobacteria</taxon>
        <taxon>Chromatiales</taxon>
        <taxon>Sedimenticolaceae</taxon>
        <taxon>Thiolapillus</taxon>
    </lineage>
</organism>
<feature type="transmembrane region" description="Helical" evidence="8">
    <location>
        <begin position="564"/>
        <end position="581"/>
    </location>
</feature>
<dbReference type="InterPro" id="IPR023408">
    <property type="entry name" value="MscS_beta-dom_sf"/>
</dbReference>
<evidence type="ECO:0000256" key="2">
    <source>
        <dbReference type="ARBA" id="ARBA00008017"/>
    </source>
</evidence>
<dbReference type="Pfam" id="PF00924">
    <property type="entry name" value="MS_channel_2nd"/>
    <property type="match status" value="1"/>
</dbReference>
<evidence type="ECO:0000256" key="6">
    <source>
        <dbReference type="ARBA" id="ARBA00023136"/>
    </source>
</evidence>
<evidence type="ECO:0000256" key="3">
    <source>
        <dbReference type="ARBA" id="ARBA00022475"/>
    </source>
</evidence>
<evidence type="ECO:0000256" key="4">
    <source>
        <dbReference type="ARBA" id="ARBA00022692"/>
    </source>
</evidence>
<feature type="domain" description="Mechanosensitive ion channel MscS" evidence="9">
    <location>
        <begin position="701"/>
        <end position="766"/>
    </location>
</feature>
<dbReference type="SUPFAM" id="SSF82689">
    <property type="entry name" value="Mechanosensitive channel protein MscS (YggB), C-terminal domain"/>
    <property type="match status" value="1"/>
</dbReference>
<dbReference type="InterPro" id="IPR006686">
    <property type="entry name" value="MscS_channel_CS"/>
</dbReference>
<name>A0A831K8R5_9GAMM</name>
<keyword evidence="4 8" id="KW-0812">Transmembrane</keyword>
<dbReference type="InterPro" id="IPR049278">
    <property type="entry name" value="MS_channel_C"/>
</dbReference>
<protein>
    <submittedName>
        <fullName evidence="13">Mechanosensitive ion channel</fullName>
    </submittedName>
</protein>
<dbReference type="InterPro" id="IPR006685">
    <property type="entry name" value="MscS_channel_2nd"/>
</dbReference>
<evidence type="ECO:0000259" key="9">
    <source>
        <dbReference type="Pfam" id="PF00924"/>
    </source>
</evidence>
<evidence type="ECO:0000259" key="12">
    <source>
        <dbReference type="Pfam" id="PF21088"/>
    </source>
</evidence>
<dbReference type="InterPro" id="IPR052702">
    <property type="entry name" value="MscS-like_channel"/>
</dbReference>
<sequence>AFLEDLVNQRRKMEVEQVSKVEKKKEQDITEKYPALKEIAAKNAALGNELKALTDLLEQTSKRDNELRKQASDLEMEYRSTQRKVEIAGLKEALGQVLLEHYKRLPDPLKFEKQARHLRKQVTETGLRQIRYKELRRQLNDLELDPSNYLKDVPKEQLAELKQPLKELSKSKRELLDKLISTDEAYLRALSEQEVMLQRMQDVLRSYDEFLSEHLLWVRNTPVIDWQDLKKIPGELRTLFNLPAWTEVWKYFSQQLSGAYLFYLLLFLLVLAYWLRIHLLTALVASSKEIAKPAGGNFSATLKALFYSILVPIVPASLVLLLAWQLKQGAEVSSYANALAEALYWVWKPLYSLLLLRLLACRGGVLEAHFHWRRSSIIRLRKAVNFLLLSFMPVSILTILLVHLGDNGLGGVLLKFTFSIGAIAQSIFIYMVFHWRKGVIAIYMQQHPKGILWRTRWLWFPLAVGIPLLLVVLAMLGYVYTSATLLYQVIDTLWLLAGLVILHQLAEHWLLLSRRRIAYQAALDRRKAMSRKEGEELPPESEPGCEISEPKIDLVALSKESQKLLTAGMFIAAIIGLWLIWAETLPALGFLDQIPLWQYTSVVNGVETEVPTTVGDVLKVMVLIIATLIATRNLPSLLEIILLQYFHLSAGSRYAIRTLMGYVIAATGIVLVFHAMGGDWGQIQWLVAALGVGIGFGLQEIVANFISGLIILFERPIRVGDYVTVGESDGTVTRIQIRATTILTRDRKELLVPNKEFITGRLLNWSLSDQSTRLKLAVGIRYGADVKLAEKLMLESAEEHPMVQGEPKPFVYFQGFGDSALLLELRCVIESVDYRIATLSELHHAINRKFIDAGMEIPFPQQDVHLDLRGPLDVKLQPE</sequence>
<feature type="domain" description="Mechanosensitive ion channel transmembrane helices 2/3" evidence="12">
    <location>
        <begin position="662"/>
        <end position="699"/>
    </location>
</feature>